<proteinExistence type="predicted"/>
<organism evidence="2 3">
    <name type="scientific">Rhamnusium bicolor</name>
    <dbReference type="NCBI Taxonomy" id="1586634"/>
    <lineage>
        <taxon>Eukaryota</taxon>
        <taxon>Metazoa</taxon>
        <taxon>Ecdysozoa</taxon>
        <taxon>Arthropoda</taxon>
        <taxon>Hexapoda</taxon>
        <taxon>Insecta</taxon>
        <taxon>Pterygota</taxon>
        <taxon>Neoptera</taxon>
        <taxon>Endopterygota</taxon>
        <taxon>Coleoptera</taxon>
        <taxon>Polyphaga</taxon>
        <taxon>Cucujiformia</taxon>
        <taxon>Chrysomeloidea</taxon>
        <taxon>Cerambycidae</taxon>
        <taxon>Lepturinae</taxon>
        <taxon>Rhagiini</taxon>
        <taxon>Rhamnusium</taxon>
    </lineage>
</organism>
<protein>
    <recommendedName>
        <fullName evidence="4">Ycf1</fullName>
    </recommendedName>
</protein>
<evidence type="ECO:0000256" key="1">
    <source>
        <dbReference type="SAM" id="MobiDB-lite"/>
    </source>
</evidence>
<comment type="caution">
    <text evidence="2">The sequence shown here is derived from an EMBL/GenBank/DDBJ whole genome shotgun (WGS) entry which is preliminary data.</text>
</comment>
<dbReference type="Proteomes" id="UP001162156">
    <property type="component" value="Unassembled WGS sequence"/>
</dbReference>
<sequence length="133" mass="15408">MYQELYIAYWKISDVLVKIKRSIVETVDSWNIKLSEAIRKKDSDKKKEKSVQIDIDNPNAEEINTAEIPDEPINNEQEEKESSNLITKKIRSLDNTEYESLSPSSPKSHHRSQSDGTVMSQNEEINDNKKRGR</sequence>
<feature type="compositionally biased region" description="Polar residues" evidence="1">
    <location>
        <begin position="114"/>
        <end position="123"/>
    </location>
</feature>
<evidence type="ECO:0008006" key="4">
    <source>
        <dbReference type="Google" id="ProtNLM"/>
    </source>
</evidence>
<evidence type="ECO:0000313" key="2">
    <source>
        <dbReference type="EMBL" id="KAJ8969758.1"/>
    </source>
</evidence>
<feature type="region of interest" description="Disordered" evidence="1">
    <location>
        <begin position="39"/>
        <end position="133"/>
    </location>
</feature>
<feature type="compositionally biased region" description="Polar residues" evidence="1">
    <location>
        <begin position="93"/>
        <end position="106"/>
    </location>
</feature>
<keyword evidence="3" id="KW-1185">Reference proteome</keyword>
<gene>
    <name evidence="2" type="ORF">NQ314_001595</name>
</gene>
<evidence type="ECO:0000313" key="3">
    <source>
        <dbReference type="Proteomes" id="UP001162156"/>
    </source>
</evidence>
<reference evidence="2" key="1">
    <citation type="journal article" date="2023" name="Insect Mol. Biol.">
        <title>Genome sequencing provides insights into the evolution of gene families encoding plant cell wall-degrading enzymes in longhorned beetles.</title>
        <authorList>
            <person name="Shin N.R."/>
            <person name="Okamura Y."/>
            <person name="Kirsch R."/>
            <person name="Pauchet Y."/>
        </authorList>
    </citation>
    <scope>NUCLEOTIDE SEQUENCE</scope>
    <source>
        <strain evidence="2">RBIC_L_NR</strain>
    </source>
</reference>
<accession>A0AAV8ZRS6</accession>
<dbReference type="EMBL" id="JANEYF010000465">
    <property type="protein sequence ID" value="KAJ8969758.1"/>
    <property type="molecule type" value="Genomic_DNA"/>
</dbReference>
<name>A0AAV8ZRS6_9CUCU</name>
<dbReference type="AlphaFoldDB" id="A0AAV8ZRS6"/>
<feature type="compositionally biased region" description="Basic and acidic residues" evidence="1">
    <location>
        <begin position="39"/>
        <end position="51"/>
    </location>
</feature>